<dbReference type="HOGENOM" id="CLU_059021_1_2_11"/>
<evidence type="ECO:0000256" key="1">
    <source>
        <dbReference type="ARBA" id="ARBA00008898"/>
    </source>
</evidence>
<dbReference type="GO" id="GO:0010181">
    <property type="term" value="F:FMN binding"/>
    <property type="evidence" value="ECO:0007669"/>
    <property type="project" value="InterPro"/>
</dbReference>
<dbReference type="InterPro" id="IPR002563">
    <property type="entry name" value="Flavin_Rdtase-like_dom"/>
</dbReference>
<dbReference type="STRING" id="288705.RSal33209_0614"/>
<dbReference type="EMBL" id="CP000910">
    <property type="protein sequence ID" value="ABY22362.1"/>
    <property type="molecule type" value="Genomic_DNA"/>
</dbReference>
<protein>
    <submittedName>
        <fullName evidence="4">Flavin reductase-like, FMN-binding protein</fullName>
    </submittedName>
</protein>
<dbReference type="SMR" id="A9WLG3"/>
<comment type="similarity">
    <text evidence="1">Belongs to the non-flavoprotein flavin reductase family.</text>
</comment>
<evidence type="ECO:0000256" key="2">
    <source>
        <dbReference type="ARBA" id="ARBA00023002"/>
    </source>
</evidence>
<reference evidence="5" key="1">
    <citation type="journal article" date="2008" name="J. Bacteriol.">
        <title>Genome sequence of the fish pathogen Renibacterium salmoninarum suggests reductive evolution away from an environmental Arthrobacter ancestor.</title>
        <authorList>
            <person name="Wiens G.D."/>
            <person name="Rockey D.D."/>
            <person name="Wu Z."/>
            <person name="Chang J."/>
            <person name="Levy R."/>
            <person name="Crane S."/>
            <person name="Chen D.S."/>
            <person name="Capri G.R."/>
            <person name="Burnett J.R."/>
            <person name="Sudheesh P.S."/>
            <person name="Schipma M.J."/>
            <person name="Burd H."/>
            <person name="Bhattacharyya A."/>
            <person name="Rhodes L.D."/>
            <person name="Kaul R."/>
            <person name="Strom M.S."/>
        </authorList>
    </citation>
    <scope>NUCLEOTIDE SEQUENCE [LARGE SCALE GENOMIC DNA]</scope>
    <source>
        <strain evidence="5">ATCC 33209 / DSM 20767 / JCM 11484 / NBRC 15589 / NCIMB 2235</strain>
    </source>
</reference>
<dbReference type="eggNOG" id="COG1853">
    <property type="taxonomic scope" value="Bacteria"/>
</dbReference>
<feature type="domain" description="Flavin reductase like" evidence="3">
    <location>
        <begin position="11"/>
        <end position="152"/>
    </location>
</feature>
<evidence type="ECO:0000259" key="3">
    <source>
        <dbReference type="SMART" id="SM00903"/>
    </source>
</evidence>
<dbReference type="PANTHER" id="PTHR30466:SF11">
    <property type="entry name" value="FLAVIN-DEPENDENT MONOOXYGENASE, REDUCTASE SUBUNIT HSAB"/>
    <property type="match status" value="1"/>
</dbReference>
<sequence>MDIQRQFRELRAAVPSPVTIVTTDGDEGPAGATVSAFMPLSLEPHLILVAMENRSNVLRRICREGRFAVNVLAQHQPELALTFGGRGENKFDQSEWHSDHGLPRLEGTAGWLVCELYDVVPGGDHTMLVGAVQQAAGSDTAPMVYSHRLFGTHSEFVKRPRRPIVDYATAFAR</sequence>
<organism evidence="4 5">
    <name type="scientific">Renibacterium salmoninarum (strain ATCC 33209 / DSM 20767 / JCM 11484 / NBRC 15589 / NCIMB 2235)</name>
    <dbReference type="NCBI Taxonomy" id="288705"/>
    <lineage>
        <taxon>Bacteria</taxon>
        <taxon>Bacillati</taxon>
        <taxon>Actinomycetota</taxon>
        <taxon>Actinomycetes</taxon>
        <taxon>Micrococcales</taxon>
        <taxon>Micrococcaceae</taxon>
        <taxon>Renibacterium</taxon>
    </lineage>
</organism>
<keyword evidence="2" id="KW-0560">Oxidoreductase</keyword>
<keyword evidence="5" id="KW-1185">Reference proteome</keyword>
<dbReference type="GO" id="GO:0042602">
    <property type="term" value="F:riboflavin reductase (NADPH) activity"/>
    <property type="evidence" value="ECO:0007669"/>
    <property type="project" value="TreeGrafter"/>
</dbReference>
<dbReference type="SMART" id="SM00903">
    <property type="entry name" value="Flavin_Reduct"/>
    <property type="match status" value="1"/>
</dbReference>
<evidence type="ECO:0000313" key="4">
    <source>
        <dbReference type="EMBL" id="ABY22362.1"/>
    </source>
</evidence>
<dbReference type="SUPFAM" id="SSF50475">
    <property type="entry name" value="FMN-binding split barrel"/>
    <property type="match status" value="1"/>
</dbReference>
<dbReference type="Proteomes" id="UP000002007">
    <property type="component" value="Chromosome"/>
</dbReference>
<name>A9WLG3_RENSM</name>
<dbReference type="Gene3D" id="2.30.110.10">
    <property type="entry name" value="Electron Transport, Fmn-binding Protein, Chain A"/>
    <property type="match status" value="1"/>
</dbReference>
<gene>
    <name evidence="4" type="ordered locus">RSal33209_0614</name>
</gene>
<dbReference type="Pfam" id="PF01613">
    <property type="entry name" value="Flavin_Reduct"/>
    <property type="match status" value="1"/>
</dbReference>
<dbReference type="RefSeq" id="WP_012244064.1">
    <property type="nucleotide sequence ID" value="NC_010168.1"/>
</dbReference>
<dbReference type="PANTHER" id="PTHR30466">
    <property type="entry name" value="FLAVIN REDUCTASE"/>
    <property type="match status" value="1"/>
</dbReference>
<accession>A9WLG3</accession>
<dbReference type="InterPro" id="IPR012349">
    <property type="entry name" value="Split_barrel_FMN-bd"/>
</dbReference>
<dbReference type="AlphaFoldDB" id="A9WLG3"/>
<dbReference type="KEGG" id="rsa:RSal33209_0614"/>
<evidence type="ECO:0000313" key="5">
    <source>
        <dbReference type="Proteomes" id="UP000002007"/>
    </source>
</evidence>
<proteinExistence type="inferred from homology"/>
<dbReference type="InterPro" id="IPR050268">
    <property type="entry name" value="NADH-dep_flavin_reductase"/>
</dbReference>